<keyword evidence="1" id="KW-0233">DNA recombination</keyword>
<dbReference type="EMBL" id="JAYWMA010000007">
    <property type="protein sequence ID" value="MEX3528949.1"/>
    <property type="molecule type" value="Genomic_DNA"/>
</dbReference>
<accession>A0ABV3UUS3</accession>
<dbReference type="InterPro" id="IPR013762">
    <property type="entry name" value="Integrase-like_cat_sf"/>
</dbReference>
<dbReference type="InterPro" id="IPR011010">
    <property type="entry name" value="DNA_brk_join_enz"/>
</dbReference>
<evidence type="ECO:0000256" key="1">
    <source>
        <dbReference type="ARBA" id="ARBA00023172"/>
    </source>
</evidence>
<evidence type="ECO:0000259" key="2">
    <source>
        <dbReference type="PROSITE" id="PS51898"/>
    </source>
</evidence>
<reference evidence="3 4" key="1">
    <citation type="journal article" date="2024" name="Fungal Genet. Biol.">
        <title>The porcine skin microbiome exhibits broad fungal antagonism.</title>
        <authorList>
            <person name="De La Cruz K.F."/>
            <person name="Townsend E.C."/>
            <person name="Alex Cheong J.Z."/>
            <person name="Salamzade R."/>
            <person name="Liu A."/>
            <person name="Sandstrom S."/>
            <person name="Davila E."/>
            <person name="Huang L."/>
            <person name="Xu K.H."/>
            <person name="Wu S.Y."/>
            <person name="Meudt J.J."/>
            <person name="Shanmuganayagam D."/>
            <person name="Gibson A.L.F."/>
            <person name="Kalan L.R."/>
        </authorList>
    </citation>
    <scope>NUCLEOTIDE SEQUENCE [LARGE SCALE GENOMIC DNA]</scope>
    <source>
        <strain evidence="3 4">LK2569</strain>
    </source>
</reference>
<keyword evidence="4" id="KW-1185">Reference proteome</keyword>
<feature type="domain" description="Tyr recombinase" evidence="2">
    <location>
        <begin position="219"/>
        <end position="434"/>
    </location>
</feature>
<comment type="caution">
    <text evidence="3">The sequence shown here is derived from an EMBL/GenBank/DDBJ whole genome shotgun (WGS) entry which is preliminary data.</text>
</comment>
<dbReference type="Gene3D" id="1.10.443.10">
    <property type="entry name" value="Intergrase catalytic core"/>
    <property type="match status" value="1"/>
</dbReference>
<name>A0ABV3UUS3_9CORY</name>
<protein>
    <recommendedName>
        <fullName evidence="2">Tyr recombinase domain-containing protein</fullName>
    </recommendedName>
</protein>
<proteinExistence type="predicted"/>
<dbReference type="Proteomes" id="UP001558353">
    <property type="component" value="Unassembled WGS sequence"/>
</dbReference>
<dbReference type="PROSITE" id="PS51898">
    <property type="entry name" value="TYR_RECOMBINASE"/>
    <property type="match status" value="1"/>
</dbReference>
<dbReference type="SUPFAM" id="SSF56349">
    <property type="entry name" value="DNA breaking-rejoining enzymes"/>
    <property type="match status" value="1"/>
</dbReference>
<organism evidence="3 4">
    <name type="scientific">Corynebacterium xerosis</name>
    <dbReference type="NCBI Taxonomy" id="1725"/>
    <lineage>
        <taxon>Bacteria</taxon>
        <taxon>Bacillati</taxon>
        <taxon>Actinomycetota</taxon>
        <taxon>Actinomycetes</taxon>
        <taxon>Mycobacteriales</taxon>
        <taxon>Corynebacteriaceae</taxon>
        <taxon>Corynebacterium</taxon>
    </lineage>
</organism>
<evidence type="ECO:0000313" key="4">
    <source>
        <dbReference type="Proteomes" id="UP001558353"/>
    </source>
</evidence>
<sequence length="447" mass="48282">MATSRTALEIGTHSIDRVRGKRQVNGSIRITWSVRLPTADGAGETREFSTQRATIGAARAAAKRRAADELARAEAEIAAARGVHHVDDLDVAEYVEQRVLPAIANSGHSPATIRRYTDVINLAIGRCNSKRHGEHTHALAGRTIGEITDAKRGALHTLKDCIEEIAALHGRETARQTKNALNNYLYGQLLFDGYDNPFDSVAFTRRIDLGDFKVIERGESGVSLTEEEYEAVLAYLLALDPAEGVAAPKRGPATLADRVRARQSAVALTLLQMATGLRITEARHVKRQELDLTTDPATVHVSHPKAVRGTDGIVRAVPRDVLVLDHRVTDHLAALSGDPGDYVGGAPMDRSAIWDASNCTKHLRTLYDELAAATGVTALEDHLSHIWRATINGKMIRAGVPDAARAAQLGHGTKVNSKHYTDTSRLLDLASAAATKRPRPRAVAVTG</sequence>
<dbReference type="InterPro" id="IPR002104">
    <property type="entry name" value="Integrase_catalytic"/>
</dbReference>
<dbReference type="RefSeq" id="WP_368522564.1">
    <property type="nucleotide sequence ID" value="NZ_JAYWMA010000007.1"/>
</dbReference>
<gene>
    <name evidence="3" type="ORF">VVR64_07720</name>
</gene>
<evidence type="ECO:0000313" key="3">
    <source>
        <dbReference type="EMBL" id="MEX3528949.1"/>
    </source>
</evidence>